<keyword evidence="3" id="KW-1185">Reference proteome</keyword>
<dbReference type="Proteomes" id="UP000001880">
    <property type="component" value="Chromosome"/>
</dbReference>
<organism evidence="2 3">
    <name type="scientific">Haliangium ochraceum (strain DSM 14365 / JCM 11303 / SMP-2)</name>
    <dbReference type="NCBI Taxonomy" id="502025"/>
    <lineage>
        <taxon>Bacteria</taxon>
        <taxon>Pseudomonadati</taxon>
        <taxon>Myxococcota</taxon>
        <taxon>Polyangia</taxon>
        <taxon>Haliangiales</taxon>
        <taxon>Kofleriaceae</taxon>
        <taxon>Haliangium</taxon>
    </lineage>
</organism>
<dbReference type="eggNOG" id="ENOG5032U75">
    <property type="taxonomic scope" value="Bacteria"/>
</dbReference>
<name>D0LJN3_HALO1</name>
<evidence type="ECO:0000313" key="3">
    <source>
        <dbReference type="Proteomes" id="UP000001880"/>
    </source>
</evidence>
<dbReference type="HOGENOM" id="CLU_1308694_0_0_7"/>
<feature type="region of interest" description="Disordered" evidence="1">
    <location>
        <begin position="160"/>
        <end position="210"/>
    </location>
</feature>
<feature type="compositionally biased region" description="Acidic residues" evidence="1">
    <location>
        <begin position="160"/>
        <end position="173"/>
    </location>
</feature>
<reference evidence="2 3" key="1">
    <citation type="journal article" date="2010" name="Stand. Genomic Sci.">
        <title>Complete genome sequence of Haliangium ochraceum type strain (SMP-2).</title>
        <authorList>
            <consortium name="US DOE Joint Genome Institute (JGI-PGF)"/>
            <person name="Ivanova N."/>
            <person name="Daum C."/>
            <person name="Lang E."/>
            <person name="Abt B."/>
            <person name="Kopitz M."/>
            <person name="Saunders E."/>
            <person name="Lapidus A."/>
            <person name="Lucas S."/>
            <person name="Glavina Del Rio T."/>
            <person name="Nolan M."/>
            <person name="Tice H."/>
            <person name="Copeland A."/>
            <person name="Cheng J.F."/>
            <person name="Chen F."/>
            <person name="Bruce D."/>
            <person name="Goodwin L."/>
            <person name="Pitluck S."/>
            <person name="Mavromatis K."/>
            <person name="Pati A."/>
            <person name="Mikhailova N."/>
            <person name="Chen A."/>
            <person name="Palaniappan K."/>
            <person name="Land M."/>
            <person name="Hauser L."/>
            <person name="Chang Y.J."/>
            <person name="Jeffries C.D."/>
            <person name="Detter J.C."/>
            <person name="Brettin T."/>
            <person name="Rohde M."/>
            <person name="Goker M."/>
            <person name="Bristow J."/>
            <person name="Markowitz V."/>
            <person name="Eisen J.A."/>
            <person name="Hugenholtz P."/>
            <person name="Kyrpides N.C."/>
            <person name="Klenk H.P."/>
        </authorList>
    </citation>
    <scope>NUCLEOTIDE SEQUENCE [LARGE SCALE GENOMIC DNA]</scope>
    <source>
        <strain evidence="3">DSM 14365 / CIP 107738 / JCM 11303 / AJ 13395 / SMP-2</strain>
    </source>
</reference>
<evidence type="ECO:0000256" key="1">
    <source>
        <dbReference type="SAM" id="MobiDB-lite"/>
    </source>
</evidence>
<dbReference type="AlphaFoldDB" id="D0LJN3"/>
<dbReference type="KEGG" id="hoh:Hoch_4109"/>
<proteinExistence type="predicted"/>
<gene>
    <name evidence="2" type="ordered locus">Hoch_4109</name>
</gene>
<protein>
    <submittedName>
        <fullName evidence="2">Uncharacterized protein</fullName>
    </submittedName>
</protein>
<accession>D0LJN3</accession>
<evidence type="ECO:0000313" key="2">
    <source>
        <dbReference type="EMBL" id="ACY16607.1"/>
    </source>
</evidence>
<dbReference type="EMBL" id="CP001804">
    <property type="protein sequence ID" value="ACY16607.1"/>
    <property type="molecule type" value="Genomic_DNA"/>
</dbReference>
<sequence length="210" mass="24007">MPESGALMSAAFDENRLFEKLRRIESLYAGATTEGERLAADAARERIQERLRAQSDDDEAIEHRFSLRDTWSRRIFVALLRRYGIEPYRYRRQRYTTVMARVSARFVDETLWPEFQEIHDVLVSYLDDVTSRVLTQVIHGDVSEPQVVRELHQLAADADADADAAANDDDGDDVGVITGKRRSSMRGGAARGDAAHDDAARRRRRKSRQR</sequence>
<feature type="compositionally biased region" description="Basic residues" evidence="1">
    <location>
        <begin position="201"/>
        <end position="210"/>
    </location>
</feature>